<proteinExistence type="predicted"/>
<sequence>MEVLVLSFPVAATMNYRYQSRFTEQQCFLYRRFQADSCVKSRYFESCCSHGSIRKLHAELQARTPLFGASLAQYVMRSMPKLSTTKMVNNCNVFVLAQKSRQKPRFILNESEERKPFDVKEQQLKSENIDVVDNDESDDFSVDSDHKSGYIAIIGKPNVGKSTLLNQLLGQKLAIVTEKPQTTRHRILGICSDPKYQMIFYDTPGVILKKMHKLDEMMMQNVRTATINADCLLIVADISQAPEQVSNILEDAIAANREGKPALLVLNKMDLVHAGEIDKKKEWYKKFGGLNEVLVVSAKFGSGVDDVKMRLVSNLPHGPRYFPKDIVSEHPERFFVSELVREKIFLMYRQEIPYSCQVNILQYVEREANLKDFIKLEILVEKESQKAILIGKDGQALKTLATSSRLDVEDFVGKKVFLEIMVKVKENWRKNENLLHEFGYSGSPKY</sequence>
<protein>
    <submittedName>
        <fullName evidence="1">Uncharacterized protein</fullName>
    </submittedName>
</protein>
<dbReference type="EMBL" id="CM055111">
    <property type="protein sequence ID" value="KAJ7519809.1"/>
    <property type="molecule type" value="Genomic_DNA"/>
</dbReference>
<dbReference type="Proteomes" id="UP001162992">
    <property type="component" value="Chromosome 20"/>
</dbReference>
<accession>A0ACC2AQJ0</accession>
<evidence type="ECO:0000313" key="1">
    <source>
        <dbReference type="EMBL" id="KAJ7519809.1"/>
    </source>
</evidence>
<evidence type="ECO:0000313" key="2">
    <source>
        <dbReference type="Proteomes" id="UP001162992"/>
    </source>
</evidence>
<gene>
    <name evidence="1" type="ORF">O6H91_20G056600</name>
</gene>
<comment type="caution">
    <text evidence="1">The sequence shown here is derived from an EMBL/GenBank/DDBJ whole genome shotgun (WGS) entry which is preliminary data.</text>
</comment>
<reference evidence="2" key="1">
    <citation type="journal article" date="2024" name="Proc. Natl. Acad. Sci. U.S.A.">
        <title>Extraordinary preservation of gene collinearity over three hundred million years revealed in homosporous lycophytes.</title>
        <authorList>
            <person name="Li C."/>
            <person name="Wickell D."/>
            <person name="Kuo L.Y."/>
            <person name="Chen X."/>
            <person name="Nie B."/>
            <person name="Liao X."/>
            <person name="Peng D."/>
            <person name="Ji J."/>
            <person name="Jenkins J."/>
            <person name="Williams M."/>
            <person name="Shu S."/>
            <person name="Plott C."/>
            <person name="Barry K."/>
            <person name="Rajasekar S."/>
            <person name="Grimwood J."/>
            <person name="Han X."/>
            <person name="Sun S."/>
            <person name="Hou Z."/>
            <person name="He W."/>
            <person name="Dai G."/>
            <person name="Sun C."/>
            <person name="Schmutz J."/>
            <person name="Leebens-Mack J.H."/>
            <person name="Li F.W."/>
            <person name="Wang L."/>
        </authorList>
    </citation>
    <scope>NUCLEOTIDE SEQUENCE [LARGE SCALE GENOMIC DNA]</scope>
    <source>
        <strain evidence="2">cv. PW_Plant_1</strain>
    </source>
</reference>
<name>A0ACC2AQJ0_DIPCM</name>
<keyword evidence="2" id="KW-1185">Reference proteome</keyword>
<organism evidence="1 2">
    <name type="scientific">Diphasiastrum complanatum</name>
    <name type="common">Issler's clubmoss</name>
    <name type="synonym">Lycopodium complanatum</name>
    <dbReference type="NCBI Taxonomy" id="34168"/>
    <lineage>
        <taxon>Eukaryota</taxon>
        <taxon>Viridiplantae</taxon>
        <taxon>Streptophyta</taxon>
        <taxon>Embryophyta</taxon>
        <taxon>Tracheophyta</taxon>
        <taxon>Lycopodiopsida</taxon>
        <taxon>Lycopodiales</taxon>
        <taxon>Lycopodiaceae</taxon>
        <taxon>Lycopodioideae</taxon>
        <taxon>Diphasiastrum</taxon>
    </lineage>
</organism>